<dbReference type="EMBL" id="DRXW01000116">
    <property type="protein sequence ID" value="HHR33661.1"/>
    <property type="molecule type" value="Genomic_DNA"/>
</dbReference>
<evidence type="ECO:0000313" key="7">
    <source>
        <dbReference type="EMBL" id="HHR33661.1"/>
    </source>
</evidence>
<comment type="caution">
    <text evidence="7">The sequence shown here is derived from an EMBL/GenBank/DDBJ whole genome shotgun (WGS) entry which is preliminary data.</text>
</comment>
<evidence type="ECO:0000256" key="1">
    <source>
        <dbReference type="ARBA" id="ARBA00004141"/>
    </source>
</evidence>
<feature type="transmembrane region" description="Helical" evidence="6">
    <location>
        <begin position="179"/>
        <end position="198"/>
    </location>
</feature>
<feature type="transmembrane region" description="Helical" evidence="6">
    <location>
        <begin position="210"/>
        <end position="233"/>
    </location>
</feature>
<evidence type="ECO:0000256" key="5">
    <source>
        <dbReference type="ARBA" id="ARBA00023136"/>
    </source>
</evidence>
<dbReference type="PANTHER" id="PTHR11101">
    <property type="entry name" value="PHOSPHATE TRANSPORTER"/>
    <property type="match status" value="1"/>
</dbReference>
<evidence type="ECO:0000256" key="6">
    <source>
        <dbReference type="SAM" id="Phobius"/>
    </source>
</evidence>
<sequence>MGGNDAGNILGPTVANGIFKVKKALIVCSSMVILGAMLGGLPGMKVASSLVKLSISEVIIINLSASFVTFLFLMRKLPISMTQAIVGANVGVGILTKELDPRVLLSITFGWFLTPIVSYAISFVFFKLFSRIFREIKNIQIRSTLLRFMLWFFTVYGSYSLGANNAGKITGILYNKGFNVIFLLTLSGISLSIGIILLGRRTIYTVGRELIHIDDFSAMVSISSSAFTIWIFSLIGLPISAAHSIVGSILGVGGANGTKITNKRTFQKIIFSWLEAPVYSGIFSAFLLSIYKLLW</sequence>
<feature type="transmembrane region" description="Helical" evidence="6">
    <location>
        <begin position="24"/>
        <end position="41"/>
    </location>
</feature>
<dbReference type="AlphaFoldDB" id="A0A7C5U5K1"/>
<keyword evidence="2" id="KW-0813">Transport</keyword>
<evidence type="ECO:0000256" key="2">
    <source>
        <dbReference type="ARBA" id="ARBA00022448"/>
    </source>
</evidence>
<evidence type="ECO:0000256" key="3">
    <source>
        <dbReference type="ARBA" id="ARBA00022692"/>
    </source>
</evidence>
<keyword evidence="5 6" id="KW-0472">Membrane</keyword>
<protein>
    <submittedName>
        <fullName evidence="7">Inorganic phosphate transporter</fullName>
    </submittedName>
</protein>
<reference evidence="7" key="1">
    <citation type="journal article" date="2020" name="mSystems">
        <title>Genome- and Community-Level Interaction Insights into Carbon Utilization and Element Cycling Functions of Hydrothermarchaeota in Hydrothermal Sediment.</title>
        <authorList>
            <person name="Zhou Z."/>
            <person name="Liu Y."/>
            <person name="Xu W."/>
            <person name="Pan J."/>
            <person name="Luo Z.H."/>
            <person name="Li M."/>
        </authorList>
    </citation>
    <scope>NUCLEOTIDE SEQUENCE [LARGE SCALE GENOMIC DNA]</scope>
    <source>
        <strain evidence="7">SpSt-1088</strain>
    </source>
</reference>
<proteinExistence type="predicted"/>
<dbReference type="PANTHER" id="PTHR11101:SF80">
    <property type="entry name" value="PHOSPHATE TRANSPORTER"/>
    <property type="match status" value="1"/>
</dbReference>
<evidence type="ECO:0000256" key="4">
    <source>
        <dbReference type="ARBA" id="ARBA00022989"/>
    </source>
</evidence>
<dbReference type="Pfam" id="PF01384">
    <property type="entry name" value="PHO4"/>
    <property type="match status" value="1"/>
</dbReference>
<dbReference type="GO" id="GO:0016020">
    <property type="term" value="C:membrane"/>
    <property type="evidence" value="ECO:0007669"/>
    <property type="project" value="UniProtKB-SubCell"/>
</dbReference>
<feature type="transmembrane region" description="Helical" evidence="6">
    <location>
        <begin position="270"/>
        <end position="291"/>
    </location>
</feature>
<dbReference type="GO" id="GO:0035435">
    <property type="term" value="P:phosphate ion transmembrane transport"/>
    <property type="evidence" value="ECO:0007669"/>
    <property type="project" value="TreeGrafter"/>
</dbReference>
<name>A0A7C5U5K1_9BACT</name>
<dbReference type="GO" id="GO:0005315">
    <property type="term" value="F:phosphate transmembrane transporter activity"/>
    <property type="evidence" value="ECO:0007669"/>
    <property type="project" value="InterPro"/>
</dbReference>
<comment type="subcellular location">
    <subcellularLocation>
        <location evidence="1">Membrane</location>
        <topology evidence="1">Multi-pass membrane protein</topology>
    </subcellularLocation>
</comment>
<dbReference type="InterPro" id="IPR001204">
    <property type="entry name" value="Phos_transporter"/>
</dbReference>
<feature type="transmembrane region" description="Helical" evidence="6">
    <location>
        <begin position="53"/>
        <end position="73"/>
    </location>
</feature>
<accession>A0A7C5U5K1</accession>
<feature type="transmembrane region" description="Helical" evidence="6">
    <location>
        <begin position="109"/>
        <end position="129"/>
    </location>
</feature>
<keyword evidence="3 6" id="KW-0812">Transmembrane</keyword>
<keyword evidence="4 6" id="KW-1133">Transmembrane helix</keyword>
<gene>
    <name evidence="7" type="ORF">ENM46_01780</name>
</gene>
<feature type="transmembrane region" description="Helical" evidence="6">
    <location>
        <begin position="141"/>
        <end position="159"/>
    </location>
</feature>
<organism evidence="7">
    <name type="scientific">Fervidobacterium nodosum</name>
    <dbReference type="NCBI Taxonomy" id="2424"/>
    <lineage>
        <taxon>Bacteria</taxon>
        <taxon>Thermotogati</taxon>
        <taxon>Thermotogota</taxon>
        <taxon>Thermotogae</taxon>
        <taxon>Thermotogales</taxon>
        <taxon>Fervidobacteriaceae</taxon>
        <taxon>Fervidobacterium</taxon>
    </lineage>
</organism>